<dbReference type="PROSITE" id="PS51688">
    <property type="entry name" value="ICA"/>
    <property type="match status" value="1"/>
</dbReference>
<proteinExistence type="predicted"/>
<keyword evidence="1" id="KW-0175">Coiled coil</keyword>
<evidence type="ECO:0000313" key="4">
    <source>
        <dbReference type="Proteomes" id="UP000189670"/>
    </source>
</evidence>
<dbReference type="Proteomes" id="UP000189670">
    <property type="component" value="Unassembled WGS sequence"/>
</dbReference>
<dbReference type="EMBL" id="ATBP01000399">
    <property type="protein sequence ID" value="ETR70595.1"/>
    <property type="molecule type" value="Genomic_DNA"/>
</dbReference>
<feature type="domain" description="Peptidase S74" evidence="2">
    <location>
        <begin position="81"/>
        <end position="181"/>
    </location>
</feature>
<accession>A0A1V1P789</accession>
<feature type="coiled-coil region" evidence="1">
    <location>
        <begin position="152"/>
        <end position="190"/>
    </location>
</feature>
<dbReference type="Pfam" id="PF13884">
    <property type="entry name" value="Peptidase_S74"/>
    <property type="match status" value="1"/>
</dbReference>
<comment type="caution">
    <text evidence="3">The sequence shown here is derived from an EMBL/GenBank/DDBJ whole genome shotgun (WGS) entry which is preliminary data.</text>
</comment>
<dbReference type="InterPro" id="IPR036388">
    <property type="entry name" value="WH-like_DNA-bd_sf"/>
</dbReference>
<name>A0A1V1P789_9BACT</name>
<dbReference type="Gene3D" id="1.10.10.10">
    <property type="entry name" value="Winged helix-like DNA-binding domain superfamily/Winged helix DNA-binding domain"/>
    <property type="match status" value="1"/>
</dbReference>
<protein>
    <recommendedName>
        <fullName evidence="2">Peptidase S74 domain-containing protein</fullName>
    </recommendedName>
</protein>
<evidence type="ECO:0000259" key="2">
    <source>
        <dbReference type="PROSITE" id="PS51688"/>
    </source>
</evidence>
<organism evidence="3 4">
    <name type="scientific">Candidatus Magnetoglobus multicellularis str. Araruama</name>
    <dbReference type="NCBI Taxonomy" id="890399"/>
    <lineage>
        <taxon>Bacteria</taxon>
        <taxon>Pseudomonadati</taxon>
        <taxon>Thermodesulfobacteriota</taxon>
        <taxon>Desulfobacteria</taxon>
        <taxon>Desulfobacterales</taxon>
        <taxon>Desulfobacteraceae</taxon>
        <taxon>Candidatus Magnetoglobus</taxon>
    </lineage>
</organism>
<sequence length="200" mass="22661">MYVASIEGVSEGTFINSENMPTGIAFFTGRKGEKPDVLNKNIGSERMRITNTGNIGIGTKIPNYKLHVNGEIACNTLHEASDIRYKKNITPIQTPLQKATQLEGINYEWRLEDYPEKNFSKGKQIGMIAQDVEKVIPEIVHTDNEGMKSISYDKITAVLVEAIKELKNENEKAIKKLKDENSQLKQIICEDRPNHEFCQY</sequence>
<evidence type="ECO:0000313" key="3">
    <source>
        <dbReference type="EMBL" id="ETR70595.1"/>
    </source>
</evidence>
<evidence type="ECO:0000256" key="1">
    <source>
        <dbReference type="SAM" id="Coils"/>
    </source>
</evidence>
<dbReference type="InterPro" id="IPR030392">
    <property type="entry name" value="S74_ICA"/>
</dbReference>
<dbReference type="AlphaFoldDB" id="A0A1V1P789"/>
<gene>
    <name evidence="3" type="ORF">OMM_03126</name>
</gene>
<reference evidence="4" key="1">
    <citation type="submission" date="2012-11" db="EMBL/GenBank/DDBJ databases">
        <authorList>
            <person name="Lucero-Rivera Y.E."/>
            <person name="Tovar-Ramirez D."/>
        </authorList>
    </citation>
    <scope>NUCLEOTIDE SEQUENCE [LARGE SCALE GENOMIC DNA]</scope>
    <source>
        <strain evidence="4">Araruama</strain>
    </source>
</reference>